<dbReference type="InterPro" id="IPR051627">
    <property type="entry name" value="SLIT-ROBO_RhoGAP"/>
</dbReference>
<keyword evidence="2" id="KW-0472">Membrane</keyword>
<reference evidence="3" key="2">
    <citation type="submission" date="2014-03" db="EMBL/GenBank/DDBJ databases">
        <authorList>
            <person name="Genoscope - CEA"/>
        </authorList>
    </citation>
    <scope>NUCLEOTIDE SEQUENCE</scope>
</reference>
<dbReference type="EMBL" id="FR920829">
    <property type="protein sequence ID" value="CDQ95353.1"/>
    <property type="molecule type" value="Genomic_DNA"/>
</dbReference>
<dbReference type="AlphaFoldDB" id="A0A060YU39"/>
<protein>
    <submittedName>
        <fullName evidence="3">Uncharacterized protein</fullName>
    </submittedName>
</protein>
<evidence type="ECO:0000256" key="2">
    <source>
        <dbReference type="SAM" id="Phobius"/>
    </source>
</evidence>
<keyword evidence="2" id="KW-1133">Transmembrane helix</keyword>
<organism evidence="3 4">
    <name type="scientific">Oncorhynchus mykiss</name>
    <name type="common">Rainbow trout</name>
    <name type="synonym">Salmo gairdneri</name>
    <dbReference type="NCBI Taxonomy" id="8022"/>
    <lineage>
        <taxon>Eukaryota</taxon>
        <taxon>Metazoa</taxon>
        <taxon>Chordata</taxon>
        <taxon>Craniata</taxon>
        <taxon>Vertebrata</taxon>
        <taxon>Euteleostomi</taxon>
        <taxon>Actinopterygii</taxon>
        <taxon>Neopterygii</taxon>
        <taxon>Teleostei</taxon>
        <taxon>Protacanthopterygii</taxon>
        <taxon>Salmoniformes</taxon>
        <taxon>Salmonidae</taxon>
        <taxon>Salmoninae</taxon>
        <taxon>Oncorhynchus</taxon>
    </lineage>
</organism>
<evidence type="ECO:0000256" key="1">
    <source>
        <dbReference type="ARBA" id="ARBA00023054"/>
    </source>
</evidence>
<dbReference type="PaxDb" id="8022-A0A060YU39"/>
<dbReference type="Proteomes" id="UP000193380">
    <property type="component" value="Unassembled WGS sequence"/>
</dbReference>
<sequence>MFVYLHFSLACSFNCFTAYGVFVPFLTRHLPRPPTLPPKPQKMRKPRPRSIYNHKLFNGNMETFIKDSGQPIPLVVESCIRHINLYGKSTKMTPLLY</sequence>
<dbReference type="PANTHER" id="PTHR14166">
    <property type="entry name" value="SLIT-ROBO RHO GTPASE ACTIVATING PROTEIN"/>
    <property type="match status" value="1"/>
</dbReference>
<reference evidence="3" key="1">
    <citation type="journal article" date="2014" name="Nat. Commun.">
        <title>The rainbow trout genome provides novel insights into evolution after whole-genome duplication in vertebrates.</title>
        <authorList>
            <person name="Berthelot C."/>
            <person name="Brunet F."/>
            <person name="Chalopin D."/>
            <person name="Juanchich A."/>
            <person name="Bernard M."/>
            <person name="Noel B."/>
            <person name="Bento P."/>
            <person name="Da Silva C."/>
            <person name="Labadie K."/>
            <person name="Alberti A."/>
            <person name="Aury J.M."/>
            <person name="Louis A."/>
            <person name="Dehais P."/>
            <person name="Bardou P."/>
            <person name="Montfort J."/>
            <person name="Klopp C."/>
            <person name="Cabau C."/>
            <person name="Gaspin C."/>
            <person name="Thorgaard G.H."/>
            <person name="Boussaha M."/>
            <person name="Quillet E."/>
            <person name="Guyomard R."/>
            <person name="Galiana D."/>
            <person name="Bobe J."/>
            <person name="Volff J.N."/>
            <person name="Genet C."/>
            <person name="Wincker P."/>
            <person name="Jaillon O."/>
            <person name="Roest Crollius H."/>
            <person name="Guiguen Y."/>
        </authorList>
    </citation>
    <scope>NUCLEOTIDE SEQUENCE [LARGE SCALE GENOMIC DNA]</scope>
</reference>
<proteinExistence type="predicted"/>
<dbReference type="STRING" id="8022.A0A060YU39"/>
<evidence type="ECO:0000313" key="4">
    <source>
        <dbReference type="Proteomes" id="UP000193380"/>
    </source>
</evidence>
<accession>A0A060YU39</accession>
<keyword evidence="2" id="KW-0812">Transmembrane</keyword>
<gene>
    <name evidence="3" type="ORF">GSONMT00043342001</name>
</gene>
<feature type="transmembrane region" description="Helical" evidence="2">
    <location>
        <begin position="6"/>
        <end position="26"/>
    </location>
</feature>
<evidence type="ECO:0000313" key="3">
    <source>
        <dbReference type="EMBL" id="CDQ95353.1"/>
    </source>
</evidence>
<keyword evidence="1" id="KW-0175">Coiled coil</keyword>
<name>A0A060YU39_ONCMY</name>